<dbReference type="InterPro" id="IPR013785">
    <property type="entry name" value="Aldolase_TIM"/>
</dbReference>
<dbReference type="RefSeq" id="WP_048202183.1">
    <property type="nucleotide sequence ID" value="NZ_CP009149.1"/>
</dbReference>
<reference evidence="7 8" key="1">
    <citation type="journal article" date="2015" name="Int. J. Syst. Evol. Microbiol.">
        <title>M ethanocaldococcus bathoardescens sp. nov., a hyperthermophilic methanogen isolated from a volcanically active deep-sea hydrothermal vent.</title>
        <authorList>
            <person name="Stewart L.C."/>
            <person name="Jung J.H."/>
            <person name="Kim Y.T."/>
            <person name="Kwon S.W."/>
            <person name="Park C.S."/>
            <person name="Holden J.F."/>
        </authorList>
    </citation>
    <scope>NUCLEOTIDE SEQUENCE [LARGE SCALE GENOMIC DNA]</scope>
    <source>
        <strain evidence="7 8">JH146</strain>
    </source>
</reference>
<accession>A0A076LD15</accession>
<sequence>MKLERYLAVSKDLVPAKFIIAKCIEVEEFDGLEINELWKIHNKILKKVDFDDFDFDNLEYMKPNLLDLKVEIAKRIFRNCHFCEHRCYVNREFERGFCRIKESYYSSEFLHLGEERVLVPSHTIFFCGCNFKCVFCQNWDISQVYFDETIPNNCIPYNPKEMAKIIEYRRNYSKNVNFVGGDPTPHLLSILKTLSYLNRNIPVVWNSNMYLTVEGMYLLKGIVDVYLTDFKFGNNECGKRLSKVKNYFDIVGRNHLLIKDEEVIIRHLVMPNHLDCCTDKIFEFISKNLDNAVVNVMFQYRPEYKAKEDPDINRRLTYDEIEKALELAEKYNLDLIYD</sequence>
<dbReference type="InterPro" id="IPR016431">
    <property type="entry name" value="Pyrv-formate_lyase-activ_prd"/>
</dbReference>
<comment type="cofactor">
    <cofactor evidence="5">
        <name>[4Fe-4S] cluster</name>
        <dbReference type="ChEBI" id="CHEBI:49883"/>
    </cofactor>
    <text evidence="5">Binds 1 [4Fe-4S] cluster. The cluster is coordinated with 3 cysteines and an exchangeable S-adenosyl-L-methionine.</text>
</comment>
<evidence type="ECO:0000256" key="3">
    <source>
        <dbReference type="ARBA" id="ARBA00023004"/>
    </source>
</evidence>
<dbReference type="InterPro" id="IPR040085">
    <property type="entry name" value="MJ0674-like"/>
</dbReference>
<dbReference type="SFLD" id="SFLDS00029">
    <property type="entry name" value="Radical_SAM"/>
    <property type="match status" value="1"/>
</dbReference>
<evidence type="ECO:0000259" key="6">
    <source>
        <dbReference type="PROSITE" id="PS51918"/>
    </source>
</evidence>
<proteinExistence type="predicted"/>
<feature type="binding site" evidence="5">
    <location>
        <position position="136"/>
    </location>
    <ligand>
        <name>[4Fe-4S] cluster</name>
        <dbReference type="ChEBI" id="CHEBI:49883"/>
        <note>4Fe-4S-S-AdoMet</note>
    </ligand>
</feature>
<keyword evidence="4 5" id="KW-0411">Iron-sulfur</keyword>
<evidence type="ECO:0000313" key="8">
    <source>
        <dbReference type="Proteomes" id="UP000028781"/>
    </source>
</evidence>
<dbReference type="OrthoDB" id="371936at2157"/>
<dbReference type="Proteomes" id="UP000028781">
    <property type="component" value="Chromosome"/>
</dbReference>
<feature type="domain" description="Radical SAM core" evidence="6">
    <location>
        <begin position="111"/>
        <end position="334"/>
    </location>
</feature>
<dbReference type="PIRSF" id="PIRSF004869">
    <property type="entry name" value="PflX_prd"/>
    <property type="match status" value="1"/>
</dbReference>
<dbReference type="Gene3D" id="3.20.20.70">
    <property type="entry name" value="Aldolase class I"/>
    <property type="match status" value="1"/>
</dbReference>
<dbReference type="GO" id="GO:0003824">
    <property type="term" value="F:catalytic activity"/>
    <property type="evidence" value="ECO:0007669"/>
    <property type="project" value="InterPro"/>
</dbReference>
<dbReference type="InterPro" id="IPR007197">
    <property type="entry name" value="rSAM"/>
</dbReference>
<dbReference type="PROSITE" id="PS51918">
    <property type="entry name" value="RADICAL_SAM"/>
    <property type="match status" value="1"/>
</dbReference>
<dbReference type="CDD" id="cd01335">
    <property type="entry name" value="Radical_SAM"/>
    <property type="match status" value="1"/>
</dbReference>
<feature type="binding site" evidence="5">
    <location>
        <position position="133"/>
    </location>
    <ligand>
        <name>[4Fe-4S] cluster</name>
        <dbReference type="ChEBI" id="CHEBI:49883"/>
        <note>4Fe-4S-S-AdoMet</note>
    </ligand>
</feature>
<evidence type="ECO:0000256" key="2">
    <source>
        <dbReference type="ARBA" id="ARBA00022723"/>
    </source>
</evidence>
<dbReference type="STRING" id="1301915.JH146_1224"/>
<dbReference type="GO" id="GO:0051536">
    <property type="term" value="F:iron-sulfur cluster binding"/>
    <property type="evidence" value="ECO:0007669"/>
    <property type="project" value="UniProtKB-KW"/>
</dbReference>
<dbReference type="AlphaFoldDB" id="A0A076LD15"/>
<evidence type="ECO:0000256" key="1">
    <source>
        <dbReference type="ARBA" id="ARBA00022691"/>
    </source>
</evidence>
<keyword evidence="1 5" id="KW-0949">S-adenosyl-L-methionine</keyword>
<dbReference type="GO" id="GO:0046872">
    <property type="term" value="F:metal ion binding"/>
    <property type="evidence" value="ECO:0007669"/>
    <property type="project" value="UniProtKB-KW"/>
</dbReference>
<dbReference type="PANTHER" id="PTHR43075">
    <property type="entry name" value="FORMATE LYASE ACTIVATING ENZYME, PUTATIVE (AFU_ORTHOLOGUE AFUA_2G15630)-RELATED"/>
    <property type="match status" value="1"/>
</dbReference>
<keyword evidence="3 5" id="KW-0408">Iron</keyword>
<dbReference type="GeneID" id="24891843"/>
<dbReference type="PANTHER" id="PTHR43075:SF1">
    <property type="entry name" value="FORMATE LYASE ACTIVATING ENZYME, PUTATIVE (AFU_ORTHOLOGUE AFUA_2G15630)-RELATED"/>
    <property type="match status" value="1"/>
</dbReference>
<dbReference type="KEGG" id="mjh:JH146_1224"/>
<dbReference type="SUPFAM" id="SSF102114">
    <property type="entry name" value="Radical SAM enzymes"/>
    <property type="match status" value="1"/>
</dbReference>
<keyword evidence="8" id="KW-1185">Reference proteome</keyword>
<dbReference type="Pfam" id="PF04055">
    <property type="entry name" value="Radical_SAM"/>
    <property type="match status" value="1"/>
</dbReference>
<feature type="binding site" evidence="5">
    <location>
        <position position="129"/>
    </location>
    <ligand>
        <name>[4Fe-4S] cluster</name>
        <dbReference type="ChEBI" id="CHEBI:49883"/>
        <note>4Fe-4S-S-AdoMet</note>
    </ligand>
</feature>
<organism evidence="7 8">
    <name type="scientific">Methanocaldococcus bathoardescens</name>
    <dbReference type="NCBI Taxonomy" id="1301915"/>
    <lineage>
        <taxon>Archaea</taxon>
        <taxon>Methanobacteriati</taxon>
        <taxon>Methanobacteriota</taxon>
        <taxon>Methanomada group</taxon>
        <taxon>Methanococci</taxon>
        <taxon>Methanococcales</taxon>
        <taxon>Methanocaldococcaceae</taxon>
        <taxon>Methanocaldococcus</taxon>
    </lineage>
</organism>
<dbReference type="EMBL" id="CP009149">
    <property type="protein sequence ID" value="AIJ06066.1"/>
    <property type="molecule type" value="Genomic_DNA"/>
</dbReference>
<evidence type="ECO:0000256" key="5">
    <source>
        <dbReference type="PIRSR" id="PIRSR004869-50"/>
    </source>
</evidence>
<evidence type="ECO:0000313" key="7">
    <source>
        <dbReference type="EMBL" id="AIJ06066.1"/>
    </source>
</evidence>
<protein>
    <submittedName>
        <fullName evidence="7">Radical SAM domain protein</fullName>
    </submittedName>
</protein>
<evidence type="ECO:0000256" key="4">
    <source>
        <dbReference type="ARBA" id="ARBA00023014"/>
    </source>
</evidence>
<name>A0A076LD15_9EURY</name>
<dbReference type="InterPro" id="IPR058240">
    <property type="entry name" value="rSAM_sf"/>
</dbReference>
<dbReference type="HOGENOM" id="CLU_062674_0_1_2"/>
<keyword evidence="2 5" id="KW-0479">Metal-binding</keyword>
<gene>
    <name evidence="7" type="ORF">JH146_1224</name>
</gene>
<dbReference type="SFLD" id="SFLDG01099">
    <property type="entry name" value="Uncharacterised_Radical_SAM_Su"/>
    <property type="match status" value="1"/>
</dbReference>